<keyword evidence="3" id="KW-1185">Reference proteome</keyword>
<organism evidence="2 3">
    <name type="scientific">Kineosphaera limosa NBRC 100340</name>
    <dbReference type="NCBI Taxonomy" id="1184609"/>
    <lineage>
        <taxon>Bacteria</taxon>
        <taxon>Bacillati</taxon>
        <taxon>Actinomycetota</taxon>
        <taxon>Actinomycetes</taxon>
        <taxon>Micrococcales</taxon>
        <taxon>Dermatophilaceae</taxon>
        <taxon>Kineosphaera</taxon>
    </lineage>
</organism>
<accession>K6XGL1</accession>
<name>K6XGL1_9MICO</name>
<dbReference type="Pfam" id="PF22513">
    <property type="entry name" value="FitA-like_RHH"/>
    <property type="match status" value="1"/>
</dbReference>
<reference evidence="2 3" key="1">
    <citation type="submission" date="2012-08" db="EMBL/GenBank/DDBJ databases">
        <title>Whole genome shotgun sequence of Kineosphaera limosa NBRC 100340.</title>
        <authorList>
            <person name="Yoshida I."/>
            <person name="Isaki S."/>
            <person name="Hosoyama A."/>
            <person name="Tsuchikane K."/>
            <person name="Katsumata H."/>
            <person name="Ando Y."/>
            <person name="Ohji S."/>
            <person name="Hamada M."/>
            <person name="Tamura T."/>
            <person name="Yamazoe A."/>
            <person name="Yamazaki S."/>
            <person name="Fujita N."/>
        </authorList>
    </citation>
    <scope>NUCLEOTIDE SEQUENCE [LARGE SCALE GENOMIC DNA]</scope>
    <source>
        <strain evidence="2 3">NBRC 100340</strain>
    </source>
</reference>
<dbReference type="Proteomes" id="UP000008366">
    <property type="component" value="Unassembled WGS sequence"/>
</dbReference>
<dbReference type="EMBL" id="BAHD01000092">
    <property type="protein sequence ID" value="GAB97974.1"/>
    <property type="molecule type" value="Genomic_DNA"/>
</dbReference>
<dbReference type="GO" id="GO:0006355">
    <property type="term" value="P:regulation of DNA-templated transcription"/>
    <property type="evidence" value="ECO:0007669"/>
    <property type="project" value="InterPro"/>
</dbReference>
<comment type="caution">
    <text evidence="2">The sequence shown here is derived from an EMBL/GenBank/DDBJ whole genome shotgun (WGS) entry which is preliminary data.</text>
</comment>
<sequence>MVALQIRNVPEGVRSALALEAERRGQSLQAYLLAVVTDEARRASNPFILNRIPMQARGMQEADEGAESSAVEILREVREQRTAHLLDVVGRRPDGP</sequence>
<evidence type="ECO:0000313" key="2">
    <source>
        <dbReference type="EMBL" id="GAB97974.1"/>
    </source>
</evidence>
<dbReference type="STRING" id="1184609.KILIM_092_00070"/>
<feature type="domain" description="Antitoxin FitA-like ribbon-helix-helix" evidence="1">
    <location>
        <begin position="4"/>
        <end position="37"/>
    </location>
</feature>
<gene>
    <name evidence="2" type="ORF">KILIM_092_00070</name>
</gene>
<dbReference type="SUPFAM" id="SSF47598">
    <property type="entry name" value="Ribbon-helix-helix"/>
    <property type="match status" value="1"/>
</dbReference>
<dbReference type="OrthoDB" id="7107936at2"/>
<evidence type="ECO:0000259" key="1">
    <source>
        <dbReference type="Pfam" id="PF22513"/>
    </source>
</evidence>
<dbReference type="AlphaFoldDB" id="K6XGL1"/>
<dbReference type="InterPro" id="IPR010985">
    <property type="entry name" value="Ribbon_hlx_hlx"/>
</dbReference>
<dbReference type="RefSeq" id="WP_006594506.1">
    <property type="nucleotide sequence ID" value="NZ_BAHD01000092.1"/>
</dbReference>
<proteinExistence type="predicted"/>
<evidence type="ECO:0000313" key="3">
    <source>
        <dbReference type="Proteomes" id="UP000008366"/>
    </source>
</evidence>
<dbReference type="InterPro" id="IPR053853">
    <property type="entry name" value="FitA-like_RHH"/>
</dbReference>
<protein>
    <recommendedName>
        <fullName evidence="1">Antitoxin FitA-like ribbon-helix-helix domain-containing protein</fullName>
    </recommendedName>
</protein>